<dbReference type="EMBL" id="AXCM01007109">
    <property type="status" value="NOT_ANNOTATED_CDS"/>
    <property type="molecule type" value="Genomic_DNA"/>
</dbReference>
<evidence type="ECO:0000313" key="2">
    <source>
        <dbReference type="EnsemblMetazoa" id="ACUA010848-PA"/>
    </source>
</evidence>
<dbReference type="VEuPathDB" id="VectorBase:ACUA010848"/>
<sequence length="111" mass="12470">MAFANSPFRRGRPQNRHGCRPGSVWSVFATLDIPVELQIKEILTIDDDLKKLSRKGGNLQNEILKRHQRRMMMLLFYATAPGPLGGILLTGLREQHLSNEGCVTTPVTMPD</sequence>
<protein>
    <submittedName>
        <fullName evidence="2">Uncharacterized protein</fullName>
    </submittedName>
</protein>
<feature type="transmembrane region" description="Helical" evidence="1">
    <location>
        <begin position="74"/>
        <end position="92"/>
    </location>
</feature>
<proteinExistence type="predicted"/>
<dbReference type="EnsemblMetazoa" id="ACUA010848-RA">
    <property type="protein sequence ID" value="ACUA010848-PA"/>
    <property type="gene ID" value="ACUA010848"/>
</dbReference>
<organism evidence="2 3">
    <name type="scientific">Anopheles culicifacies</name>
    <dbReference type="NCBI Taxonomy" id="139723"/>
    <lineage>
        <taxon>Eukaryota</taxon>
        <taxon>Metazoa</taxon>
        <taxon>Ecdysozoa</taxon>
        <taxon>Arthropoda</taxon>
        <taxon>Hexapoda</taxon>
        <taxon>Insecta</taxon>
        <taxon>Pterygota</taxon>
        <taxon>Neoptera</taxon>
        <taxon>Endopterygota</taxon>
        <taxon>Diptera</taxon>
        <taxon>Nematocera</taxon>
        <taxon>Culicoidea</taxon>
        <taxon>Culicidae</taxon>
        <taxon>Anophelinae</taxon>
        <taxon>Anopheles</taxon>
        <taxon>culicifacies species complex</taxon>
    </lineage>
</organism>
<dbReference type="AlphaFoldDB" id="A0A182M6Q7"/>
<accession>A0A182M6Q7</accession>
<reference evidence="3" key="1">
    <citation type="submission" date="2013-09" db="EMBL/GenBank/DDBJ databases">
        <title>The Genome Sequence of Anopheles culicifacies species A.</title>
        <authorList>
            <consortium name="The Broad Institute Genomics Platform"/>
            <person name="Neafsey D.E."/>
            <person name="Besansky N."/>
            <person name="Howell P."/>
            <person name="Walton C."/>
            <person name="Young S.K."/>
            <person name="Zeng Q."/>
            <person name="Gargeya S."/>
            <person name="Fitzgerald M."/>
            <person name="Haas B."/>
            <person name="Abouelleil A."/>
            <person name="Allen A.W."/>
            <person name="Alvarado L."/>
            <person name="Arachchi H.M."/>
            <person name="Berlin A.M."/>
            <person name="Chapman S.B."/>
            <person name="Gainer-Dewar J."/>
            <person name="Goldberg J."/>
            <person name="Griggs A."/>
            <person name="Gujja S."/>
            <person name="Hansen M."/>
            <person name="Howarth C."/>
            <person name="Imamovic A."/>
            <person name="Ireland A."/>
            <person name="Larimer J."/>
            <person name="McCowan C."/>
            <person name="Murphy C."/>
            <person name="Pearson M."/>
            <person name="Poon T.W."/>
            <person name="Priest M."/>
            <person name="Roberts A."/>
            <person name="Saif S."/>
            <person name="Shea T."/>
            <person name="Sisk P."/>
            <person name="Sykes S."/>
            <person name="Wortman J."/>
            <person name="Nusbaum C."/>
            <person name="Birren B."/>
        </authorList>
    </citation>
    <scope>NUCLEOTIDE SEQUENCE [LARGE SCALE GENOMIC DNA]</scope>
    <source>
        <strain evidence="3">A-37</strain>
    </source>
</reference>
<keyword evidence="1" id="KW-0812">Transmembrane</keyword>
<reference evidence="2" key="2">
    <citation type="submission" date="2020-05" db="UniProtKB">
        <authorList>
            <consortium name="EnsemblMetazoa"/>
        </authorList>
    </citation>
    <scope>IDENTIFICATION</scope>
    <source>
        <strain evidence="2">A-37</strain>
    </source>
</reference>
<name>A0A182M6Q7_9DIPT</name>
<evidence type="ECO:0000256" key="1">
    <source>
        <dbReference type="SAM" id="Phobius"/>
    </source>
</evidence>
<keyword evidence="3" id="KW-1185">Reference proteome</keyword>
<evidence type="ECO:0000313" key="3">
    <source>
        <dbReference type="Proteomes" id="UP000075883"/>
    </source>
</evidence>
<keyword evidence="1" id="KW-0472">Membrane</keyword>
<keyword evidence="1" id="KW-1133">Transmembrane helix</keyword>
<dbReference type="Proteomes" id="UP000075883">
    <property type="component" value="Unassembled WGS sequence"/>
</dbReference>